<dbReference type="OrthoDB" id="9760333at2"/>
<dbReference type="GO" id="GO:0009279">
    <property type="term" value="C:cell outer membrane"/>
    <property type="evidence" value="ECO:0007669"/>
    <property type="project" value="UniProtKB-SubCell"/>
</dbReference>
<accession>A0A1I6M1N5</accession>
<evidence type="ECO:0000256" key="8">
    <source>
        <dbReference type="ARBA" id="ARBA00023077"/>
    </source>
</evidence>
<keyword evidence="18" id="KW-1185">Reference proteome</keyword>
<keyword evidence="9 11" id="KW-0472">Membrane</keyword>
<dbReference type="Pfam" id="PF00593">
    <property type="entry name" value="TonB_dep_Rec_b-barrel"/>
    <property type="match status" value="1"/>
</dbReference>
<dbReference type="InterPro" id="IPR012910">
    <property type="entry name" value="Plug_dom"/>
</dbReference>
<dbReference type="InterPro" id="IPR039426">
    <property type="entry name" value="TonB-dep_rcpt-like"/>
</dbReference>
<dbReference type="CDD" id="cd01347">
    <property type="entry name" value="ligand_gated_channel"/>
    <property type="match status" value="1"/>
</dbReference>
<dbReference type="InterPro" id="IPR036942">
    <property type="entry name" value="Beta-barrel_TonB_sf"/>
</dbReference>
<feature type="region of interest" description="Disordered" evidence="13">
    <location>
        <begin position="31"/>
        <end position="58"/>
    </location>
</feature>
<dbReference type="PROSITE" id="PS52016">
    <property type="entry name" value="TONB_DEPENDENT_REC_3"/>
    <property type="match status" value="1"/>
</dbReference>
<keyword evidence="10 11" id="KW-0998">Cell outer membrane</keyword>
<keyword evidence="8 12" id="KW-0798">TonB box</keyword>
<dbReference type="Pfam" id="PF07715">
    <property type="entry name" value="Plug"/>
    <property type="match status" value="1"/>
</dbReference>
<evidence type="ECO:0000256" key="2">
    <source>
        <dbReference type="ARBA" id="ARBA00022448"/>
    </source>
</evidence>
<evidence type="ECO:0000256" key="3">
    <source>
        <dbReference type="ARBA" id="ARBA00022452"/>
    </source>
</evidence>
<evidence type="ECO:0000256" key="13">
    <source>
        <dbReference type="SAM" id="MobiDB-lite"/>
    </source>
</evidence>
<feature type="chain" id="PRO_5011505188" evidence="14">
    <location>
        <begin position="24"/>
        <end position="780"/>
    </location>
</feature>
<dbReference type="PANTHER" id="PTHR32552:SF81">
    <property type="entry name" value="TONB-DEPENDENT OUTER MEMBRANE RECEPTOR"/>
    <property type="match status" value="1"/>
</dbReference>
<feature type="domain" description="TonB-dependent receptor-like beta-barrel" evidence="15">
    <location>
        <begin position="295"/>
        <end position="742"/>
    </location>
</feature>
<keyword evidence="5 11" id="KW-0812">Transmembrane</keyword>
<evidence type="ECO:0000256" key="1">
    <source>
        <dbReference type="ARBA" id="ARBA00004571"/>
    </source>
</evidence>
<name>A0A1I6M1N5_9SPHN</name>
<protein>
    <submittedName>
        <fullName evidence="17">Iron complex outermembrane recepter protein</fullName>
    </submittedName>
</protein>
<feature type="domain" description="TonB-dependent receptor plug" evidence="16">
    <location>
        <begin position="76"/>
        <end position="185"/>
    </location>
</feature>
<evidence type="ECO:0000256" key="4">
    <source>
        <dbReference type="ARBA" id="ARBA00022496"/>
    </source>
</evidence>
<dbReference type="Proteomes" id="UP000198824">
    <property type="component" value="Unassembled WGS sequence"/>
</dbReference>
<organism evidence="17 18">
    <name type="scientific">Sphingomonas jatrophae</name>
    <dbReference type="NCBI Taxonomy" id="1166337"/>
    <lineage>
        <taxon>Bacteria</taxon>
        <taxon>Pseudomonadati</taxon>
        <taxon>Pseudomonadota</taxon>
        <taxon>Alphaproteobacteria</taxon>
        <taxon>Sphingomonadales</taxon>
        <taxon>Sphingomonadaceae</taxon>
        <taxon>Sphingomonas</taxon>
    </lineage>
</organism>
<dbReference type="STRING" id="1166337.SAMN05192580_3306"/>
<dbReference type="Gene3D" id="2.40.170.20">
    <property type="entry name" value="TonB-dependent receptor, beta-barrel domain"/>
    <property type="match status" value="1"/>
</dbReference>
<keyword evidence="2 11" id="KW-0813">Transport</keyword>
<reference evidence="17 18" key="1">
    <citation type="submission" date="2016-10" db="EMBL/GenBank/DDBJ databases">
        <authorList>
            <person name="de Groot N.N."/>
        </authorList>
    </citation>
    <scope>NUCLEOTIDE SEQUENCE [LARGE SCALE GENOMIC DNA]</scope>
    <source>
        <strain evidence="17 18">S5-249</strain>
    </source>
</reference>
<evidence type="ECO:0000256" key="7">
    <source>
        <dbReference type="ARBA" id="ARBA00023065"/>
    </source>
</evidence>
<dbReference type="AlphaFoldDB" id="A0A1I6M1N5"/>
<keyword evidence="3 11" id="KW-1134">Transmembrane beta strand</keyword>
<dbReference type="PANTHER" id="PTHR32552">
    <property type="entry name" value="FERRICHROME IRON RECEPTOR-RELATED"/>
    <property type="match status" value="1"/>
</dbReference>
<dbReference type="SUPFAM" id="SSF56935">
    <property type="entry name" value="Porins"/>
    <property type="match status" value="1"/>
</dbReference>
<comment type="similarity">
    <text evidence="11 12">Belongs to the TonB-dependent receptor family.</text>
</comment>
<keyword evidence="6" id="KW-0408">Iron</keyword>
<dbReference type="EMBL" id="FOZG01000003">
    <property type="protein sequence ID" value="SFS09629.1"/>
    <property type="molecule type" value="Genomic_DNA"/>
</dbReference>
<evidence type="ECO:0000256" key="11">
    <source>
        <dbReference type="PROSITE-ProRule" id="PRU01360"/>
    </source>
</evidence>
<keyword evidence="14" id="KW-0732">Signal</keyword>
<evidence type="ECO:0000256" key="5">
    <source>
        <dbReference type="ARBA" id="ARBA00022692"/>
    </source>
</evidence>
<evidence type="ECO:0000256" key="10">
    <source>
        <dbReference type="ARBA" id="ARBA00023237"/>
    </source>
</evidence>
<evidence type="ECO:0000256" key="12">
    <source>
        <dbReference type="RuleBase" id="RU003357"/>
    </source>
</evidence>
<evidence type="ECO:0000259" key="15">
    <source>
        <dbReference type="Pfam" id="PF00593"/>
    </source>
</evidence>
<comment type="subcellular location">
    <subcellularLocation>
        <location evidence="1 11">Cell outer membrane</location>
        <topology evidence="1 11">Multi-pass membrane protein</topology>
    </subcellularLocation>
</comment>
<sequence length="780" mass="84088">MGVSYRALGLALAALAAGGTAHAQDAASTTGTVGQAALPPTAAGPAPSTEIVQPPQADSGQLNEVIVTARRRNETVQTTPLAVTAIAPSQLEATVSVKISDLQGQAPNVLITTQSTGAATANISIRGIAFADVDKSFDPAVGVNVDGVYIGTSTGQLLDFFDISSIEILRGPQGTLFGRNTIGGVINIRRTRPTGEFGGKFEASYGSFNSLGLRGVLNVPLVKDVLAAKFFEFHQQDNGFYRDAATRERLGKSNSENFGAAFLLTPSSDFDALLTLEQQNQKFTTFNGSLTQPGDVFCLAQPAGACGRNNTDDIYTIFKGPDTPGRYRARAATLEMNADAGAVKFASVTSYRQSREFQQADYGTTGLYYSTRQQRYRQFSQELRASGNLFEGFDYVAGLYYFSSRYRLRQDTQVFGADAGTQITIGRSRSTAAFVDVNWEFAPRLRLSGGGRYTHDRKRYNSPELPTTGPIAGVEGKESWSKFTPKAVLDYRPNDNLMIYGSWSRGYRSGGFSGRGQTPFSATTPYDPETVDAYEVGFKSELFDRKLALNVAAFYTDYKDIQQSSTLTTAGGVGNETIVVNAAGAKIKGIEADITARPVDNLTIRASVGYTDSNFKGFVIDQPVGNQVNPAANGVRRFDLSAVNLIYAPKLTSSINAEYKIPVGDNDIRLNAGYRFITRYDQQVAADPATPIPATGTIVVPRNDPRVRSDRQNLLDASISYILQVGSSGKEKVRLTAYARNILDDRGTATAFTVASFPVLWGFAAAREPRVIGGQVAFEF</sequence>
<gene>
    <name evidence="17" type="ORF">SAMN05192580_3306</name>
</gene>
<dbReference type="InterPro" id="IPR000531">
    <property type="entry name" value="Beta-barrel_TonB"/>
</dbReference>
<evidence type="ECO:0000256" key="14">
    <source>
        <dbReference type="SAM" id="SignalP"/>
    </source>
</evidence>
<keyword evidence="4" id="KW-0410">Iron transport</keyword>
<dbReference type="GO" id="GO:0006826">
    <property type="term" value="P:iron ion transport"/>
    <property type="evidence" value="ECO:0007669"/>
    <property type="project" value="UniProtKB-KW"/>
</dbReference>
<feature type="signal peptide" evidence="14">
    <location>
        <begin position="1"/>
        <end position="23"/>
    </location>
</feature>
<evidence type="ECO:0000256" key="9">
    <source>
        <dbReference type="ARBA" id="ARBA00023136"/>
    </source>
</evidence>
<dbReference type="RefSeq" id="WP_093317362.1">
    <property type="nucleotide sequence ID" value="NZ_FOZG01000003.1"/>
</dbReference>
<keyword evidence="7" id="KW-0406">Ion transport</keyword>
<evidence type="ECO:0000313" key="18">
    <source>
        <dbReference type="Proteomes" id="UP000198824"/>
    </source>
</evidence>
<evidence type="ECO:0000259" key="16">
    <source>
        <dbReference type="Pfam" id="PF07715"/>
    </source>
</evidence>
<evidence type="ECO:0000256" key="6">
    <source>
        <dbReference type="ARBA" id="ARBA00023004"/>
    </source>
</evidence>
<proteinExistence type="inferred from homology"/>
<feature type="compositionally biased region" description="Low complexity" evidence="13">
    <location>
        <begin position="36"/>
        <end position="47"/>
    </location>
</feature>
<evidence type="ECO:0000313" key="17">
    <source>
        <dbReference type="EMBL" id="SFS09629.1"/>
    </source>
</evidence>